<feature type="signal peptide" evidence="6">
    <location>
        <begin position="1"/>
        <end position="23"/>
    </location>
</feature>
<keyword evidence="8" id="KW-1185">Reference proteome</keyword>
<dbReference type="RefSeq" id="WP_132176387.1">
    <property type="nucleotide sequence ID" value="NZ_SMKX01000188.1"/>
</dbReference>
<feature type="chain" id="PRO_5039698011" description="Metalloprotease" evidence="6">
    <location>
        <begin position="24"/>
        <end position="287"/>
    </location>
</feature>
<keyword evidence="6" id="KW-0732">Signal</keyword>
<comment type="caution">
    <text evidence="7">The sequence shown here is derived from an EMBL/GenBank/DDBJ whole genome shotgun (WGS) entry which is preliminary data.</text>
</comment>
<gene>
    <name evidence="7" type="ORF">E1263_37665</name>
</gene>
<reference evidence="7 8" key="1">
    <citation type="submission" date="2019-03" db="EMBL/GenBank/DDBJ databases">
        <title>Draft genome sequences of novel Actinobacteria.</title>
        <authorList>
            <person name="Sahin N."/>
            <person name="Ay H."/>
            <person name="Saygin H."/>
        </authorList>
    </citation>
    <scope>NUCLEOTIDE SEQUENCE [LARGE SCALE GENOMIC DNA]</scope>
    <source>
        <strain evidence="7 8">JCM 13523</strain>
    </source>
</reference>
<evidence type="ECO:0000313" key="7">
    <source>
        <dbReference type="EMBL" id="TDD45933.1"/>
    </source>
</evidence>
<proteinExistence type="predicted"/>
<feature type="region of interest" description="Disordered" evidence="5">
    <location>
        <begin position="36"/>
        <end position="64"/>
    </location>
</feature>
<feature type="compositionally biased region" description="Low complexity" evidence="5">
    <location>
        <begin position="36"/>
        <end position="49"/>
    </location>
</feature>
<evidence type="ECO:0008006" key="9">
    <source>
        <dbReference type="Google" id="ProtNLM"/>
    </source>
</evidence>
<comment type="subcellular location">
    <subcellularLocation>
        <location evidence="1">Membrane</location>
        <topology evidence="1">Single-pass membrane protein</topology>
    </subcellularLocation>
</comment>
<evidence type="ECO:0000256" key="6">
    <source>
        <dbReference type="SAM" id="SignalP"/>
    </source>
</evidence>
<dbReference type="PANTHER" id="PTHR30168:SF0">
    <property type="entry name" value="INNER MEMBRANE PROTEIN"/>
    <property type="match status" value="1"/>
</dbReference>
<evidence type="ECO:0000313" key="8">
    <source>
        <dbReference type="Proteomes" id="UP000295124"/>
    </source>
</evidence>
<keyword evidence="4" id="KW-0472">Membrane</keyword>
<evidence type="ECO:0000256" key="2">
    <source>
        <dbReference type="ARBA" id="ARBA00022692"/>
    </source>
</evidence>
<dbReference type="PROSITE" id="PS51257">
    <property type="entry name" value="PROKAR_LIPOPROTEIN"/>
    <property type="match status" value="1"/>
</dbReference>
<keyword evidence="2" id="KW-0812">Transmembrane</keyword>
<evidence type="ECO:0000256" key="3">
    <source>
        <dbReference type="ARBA" id="ARBA00022989"/>
    </source>
</evidence>
<organism evidence="7 8">
    <name type="scientific">Kribbella antibiotica</name>
    <dbReference type="NCBI Taxonomy" id="190195"/>
    <lineage>
        <taxon>Bacteria</taxon>
        <taxon>Bacillati</taxon>
        <taxon>Actinomycetota</taxon>
        <taxon>Actinomycetes</taxon>
        <taxon>Propionibacteriales</taxon>
        <taxon>Kribbellaceae</taxon>
        <taxon>Kribbella</taxon>
    </lineage>
</organism>
<accession>A0A4R4YLR8</accession>
<protein>
    <recommendedName>
        <fullName evidence="9">Metalloprotease</fullName>
    </recommendedName>
</protein>
<feature type="compositionally biased region" description="Pro residues" evidence="5">
    <location>
        <begin position="50"/>
        <end position="62"/>
    </location>
</feature>
<evidence type="ECO:0000256" key="1">
    <source>
        <dbReference type="ARBA" id="ARBA00004167"/>
    </source>
</evidence>
<dbReference type="InterPro" id="IPR007343">
    <property type="entry name" value="Uncharacterised_pept_Zn_put"/>
</dbReference>
<evidence type="ECO:0000256" key="5">
    <source>
        <dbReference type="SAM" id="MobiDB-lite"/>
    </source>
</evidence>
<dbReference type="EMBL" id="SMKX01000188">
    <property type="protein sequence ID" value="TDD45933.1"/>
    <property type="molecule type" value="Genomic_DNA"/>
</dbReference>
<name>A0A4R4YLR8_9ACTN</name>
<dbReference type="Pfam" id="PF04228">
    <property type="entry name" value="Zn_peptidase"/>
    <property type="match status" value="1"/>
</dbReference>
<sequence length="287" mass="30695">MKTRGVAAAICAALLLAGCTKTAVVEDPAAAAASEAAKARESVPTTVPSSTPPQPVTAPPQPASLTKHKIYGAGRMTARCPEPKIEPSSLATVRAYYAASVTCLNKAWEPTIRSAGFAFTPPKLIVVIGQSPDSPCDVSDSYGYYCGDTIYLDAQSDLDRYREDPEWAFGWAAFLIAHEYGHHIQAITGISKAFGERALKLNGVDLALEESRRFELQASCFAGVYFGANRDFRPGWAELFAEVVESTGDPRYDHGNAKNHARWANAGFRTANPSACNTFAAPSAQVS</sequence>
<dbReference type="AlphaFoldDB" id="A0A4R4YLR8"/>
<dbReference type="GO" id="GO:0016020">
    <property type="term" value="C:membrane"/>
    <property type="evidence" value="ECO:0007669"/>
    <property type="project" value="UniProtKB-SubCell"/>
</dbReference>
<dbReference type="Proteomes" id="UP000295124">
    <property type="component" value="Unassembled WGS sequence"/>
</dbReference>
<keyword evidence="3" id="KW-1133">Transmembrane helix</keyword>
<evidence type="ECO:0000256" key="4">
    <source>
        <dbReference type="ARBA" id="ARBA00023136"/>
    </source>
</evidence>
<dbReference type="OrthoDB" id="3508456at2"/>
<dbReference type="PANTHER" id="PTHR30168">
    <property type="entry name" value="PUTATIVE MEMBRANE PROTEIN YPFJ"/>
    <property type="match status" value="1"/>
</dbReference>